<proteinExistence type="predicted"/>
<gene>
    <name evidence="1" type="ordered locus">amb4033</name>
</gene>
<reference evidence="1 2" key="1">
    <citation type="journal article" date="2005" name="DNA Res.">
        <title>Complete genome sequence of the facultative anaerobic magnetotactic bacterium Magnetospirillum sp. strain AMB-1.</title>
        <authorList>
            <person name="Matsunaga T."/>
            <person name="Okamura Y."/>
            <person name="Fukuda Y."/>
            <person name="Wahyudi A.T."/>
            <person name="Murase Y."/>
            <person name="Takeyama H."/>
        </authorList>
    </citation>
    <scope>NUCLEOTIDE SEQUENCE [LARGE SCALE GENOMIC DNA]</scope>
    <source>
        <strain evidence="2">ATCC 700264 / AMB-1</strain>
    </source>
</reference>
<dbReference type="RefSeq" id="WP_011386386.1">
    <property type="nucleotide sequence ID" value="NC_007626.1"/>
</dbReference>
<accession>Q2VZY8</accession>
<dbReference type="Proteomes" id="UP000007058">
    <property type="component" value="Chromosome"/>
</dbReference>
<evidence type="ECO:0000313" key="2">
    <source>
        <dbReference type="Proteomes" id="UP000007058"/>
    </source>
</evidence>
<protein>
    <submittedName>
        <fullName evidence="1">Uncharacterized protein</fullName>
    </submittedName>
</protein>
<keyword evidence="2" id="KW-1185">Reference proteome</keyword>
<dbReference type="HOGENOM" id="CLU_2330410_0_0_5"/>
<dbReference type="EMBL" id="AP007255">
    <property type="protein sequence ID" value="BAE52837.1"/>
    <property type="molecule type" value="Genomic_DNA"/>
</dbReference>
<dbReference type="AlphaFoldDB" id="Q2VZY8"/>
<dbReference type="STRING" id="342108.amb4033"/>
<organism evidence="1 2">
    <name type="scientific">Paramagnetospirillum magneticum (strain ATCC 700264 / AMB-1)</name>
    <name type="common">Magnetospirillum magneticum</name>
    <dbReference type="NCBI Taxonomy" id="342108"/>
    <lineage>
        <taxon>Bacteria</taxon>
        <taxon>Pseudomonadati</taxon>
        <taxon>Pseudomonadota</taxon>
        <taxon>Alphaproteobacteria</taxon>
        <taxon>Rhodospirillales</taxon>
        <taxon>Magnetospirillaceae</taxon>
        <taxon>Paramagnetospirillum</taxon>
    </lineage>
</organism>
<evidence type="ECO:0000313" key="1">
    <source>
        <dbReference type="EMBL" id="BAE52837.1"/>
    </source>
</evidence>
<dbReference type="OrthoDB" id="7354200at2"/>
<dbReference type="KEGG" id="mag:amb4033"/>
<sequence length="98" mass="10723">MDEFAVKVTAKGADGSLAPFHIYVGTPEAVDDIVSGCLTWCSLLEKPHLVKGETLAQAYSLAYRFIAQMVEYAGLTLFDRDGAPFQLPRPPDGFEDEI</sequence>
<name>Q2VZY8_PARM1</name>